<evidence type="ECO:0000256" key="4">
    <source>
        <dbReference type="ARBA" id="ARBA00035206"/>
    </source>
</evidence>
<reference evidence="8 9" key="1">
    <citation type="journal article" date="2016" name="Nat. Commun.">
        <title>Thousands of microbial genomes shed light on interconnected biogeochemical processes in an aquifer system.</title>
        <authorList>
            <person name="Anantharaman K."/>
            <person name="Brown C.T."/>
            <person name="Hug L.A."/>
            <person name="Sharon I."/>
            <person name="Castelle C.J."/>
            <person name="Probst A.J."/>
            <person name="Thomas B.C."/>
            <person name="Singh A."/>
            <person name="Wilkins M.J."/>
            <person name="Karaoz U."/>
            <person name="Brodie E.L."/>
            <person name="Williams K.H."/>
            <person name="Hubbard S.S."/>
            <person name="Banfield J.F."/>
        </authorList>
    </citation>
    <scope>NUCLEOTIDE SEQUENCE [LARGE SCALE GENOMIC DNA]</scope>
</reference>
<evidence type="ECO:0000256" key="3">
    <source>
        <dbReference type="ARBA" id="ARBA00023274"/>
    </source>
</evidence>
<dbReference type="Pfam" id="PF00467">
    <property type="entry name" value="KOW"/>
    <property type="match status" value="1"/>
</dbReference>
<dbReference type="EMBL" id="MFHD01000004">
    <property type="protein sequence ID" value="OGF63308.1"/>
    <property type="molecule type" value="Genomic_DNA"/>
</dbReference>
<feature type="domain" description="KOW" evidence="7">
    <location>
        <begin position="2"/>
        <end position="29"/>
    </location>
</feature>
<keyword evidence="2 5" id="KW-0689">Ribosomal protein</keyword>
<dbReference type="InterPro" id="IPR005825">
    <property type="entry name" value="Ribosomal_uL24_CS"/>
</dbReference>
<dbReference type="InterPro" id="IPR014722">
    <property type="entry name" value="Rib_uL2_dom2"/>
</dbReference>
<dbReference type="GO" id="GO:1990904">
    <property type="term" value="C:ribonucleoprotein complex"/>
    <property type="evidence" value="ECO:0007669"/>
    <property type="project" value="UniProtKB-KW"/>
</dbReference>
<name>A0A1F5VJ96_9BACT</name>
<evidence type="ECO:0000313" key="9">
    <source>
        <dbReference type="Proteomes" id="UP000179251"/>
    </source>
</evidence>
<dbReference type="PANTHER" id="PTHR12903">
    <property type="entry name" value="MITOCHONDRIAL RIBOSOMAL PROTEIN L24"/>
    <property type="match status" value="1"/>
</dbReference>
<keyword evidence="3 5" id="KW-0687">Ribonucleoprotein</keyword>
<comment type="function">
    <text evidence="5">One of the proteins that surrounds the polypeptide exit tunnel on the outside of the subunit.</text>
</comment>
<dbReference type="SUPFAM" id="SSF50104">
    <property type="entry name" value="Translation proteins SH3-like domain"/>
    <property type="match status" value="1"/>
</dbReference>
<dbReference type="AlphaFoldDB" id="A0A1F5VJ96"/>
<dbReference type="SMART" id="SM00739">
    <property type="entry name" value="KOW"/>
    <property type="match status" value="1"/>
</dbReference>
<protein>
    <recommendedName>
        <fullName evidence="4 5">Large ribosomal subunit protein uL24</fullName>
    </recommendedName>
</protein>
<evidence type="ECO:0000313" key="8">
    <source>
        <dbReference type="EMBL" id="OGF63308.1"/>
    </source>
</evidence>
<comment type="caution">
    <text evidence="8">The sequence shown here is derived from an EMBL/GenBank/DDBJ whole genome shotgun (WGS) entry which is preliminary data.</text>
</comment>
<dbReference type="Proteomes" id="UP000179251">
    <property type="component" value="Unassembled WGS sequence"/>
</dbReference>
<comment type="similarity">
    <text evidence="1 5 6">Belongs to the universal ribosomal protein uL24 family.</text>
</comment>
<dbReference type="Pfam" id="PF17136">
    <property type="entry name" value="ribosomal_L24"/>
    <property type="match status" value="1"/>
</dbReference>
<dbReference type="InterPro" id="IPR041988">
    <property type="entry name" value="Ribosomal_uL24_KOW"/>
</dbReference>
<dbReference type="GO" id="GO:0005840">
    <property type="term" value="C:ribosome"/>
    <property type="evidence" value="ECO:0007669"/>
    <property type="project" value="UniProtKB-KW"/>
</dbReference>
<comment type="function">
    <text evidence="5">One of two assembly initiator proteins, it binds directly to the 5'-end of the 23S rRNA, where it nucleates assembly of the 50S subunit.</text>
</comment>
<dbReference type="STRING" id="1798325.A2834_04380"/>
<dbReference type="GO" id="GO:0003735">
    <property type="term" value="F:structural constituent of ribosome"/>
    <property type="evidence" value="ECO:0007669"/>
    <property type="project" value="InterPro"/>
</dbReference>
<organism evidence="8 9">
    <name type="scientific">Candidatus Giovannonibacteria bacterium RIFCSPHIGHO2_01_FULL_45_23</name>
    <dbReference type="NCBI Taxonomy" id="1798325"/>
    <lineage>
        <taxon>Bacteria</taxon>
        <taxon>Candidatus Giovannoniibacteriota</taxon>
    </lineage>
</organism>
<evidence type="ECO:0000256" key="2">
    <source>
        <dbReference type="ARBA" id="ARBA00022980"/>
    </source>
</evidence>
<evidence type="ECO:0000259" key="7">
    <source>
        <dbReference type="SMART" id="SM00739"/>
    </source>
</evidence>
<dbReference type="InterPro" id="IPR008991">
    <property type="entry name" value="Translation_prot_SH3-like_sf"/>
</dbReference>
<gene>
    <name evidence="5" type="primary">rplX</name>
    <name evidence="8" type="ORF">A2834_04380</name>
</gene>
<dbReference type="GO" id="GO:0006412">
    <property type="term" value="P:translation"/>
    <property type="evidence" value="ECO:0007669"/>
    <property type="project" value="UniProtKB-UniRule"/>
</dbReference>
<keyword evidence="5" id="KW-0694">RNA-binding</keyword>
<keyword evidence="5" id="KW-0699">rRNA-binding</keyword>
<dbReference type="HAMAP" id="MF_01326_B">
    <property type="entry name" value="Ribosomal_uL24_B"/>
    <property type="match status" value="1"/>
</dbReference>
<proteinExistence type="inferred from homology"/>
<dbReference type="NCBIfam" id="TIGR01079">
    <property type="entry name" value="rplX_bact"/>
    <property type="match status" value="1"/>
</dbReference>
<dbReference type="Gene3D" id="2.30.30.30">
    <property type="match status" value="1"/>
</dbReference>
<evidence type="ECO:0000256" key="5">
    <source>
        <dbReference type="HAMAP-Rule" id="MF_01326"/>
    </source>
</evidence>
<sequence length="109" mass="12223">MRIKKGDTVQIISGKDRGKIAKVLKVFSKIEKILVEGVALRKKHQRPRKQGQKGEVVTLPSPIHVSNAMLFCKNCNRGVRVGYQILEDGLSRGKAGKKIRICKKCKNEI</sequence>
<comment type="subunit">
    <text evidence="5">Part of the 50S ribosomal subunit.</text>
</comment>
<dbReference type="InterPro" id="IPR003256">
    <property type="entry name" value="Ribosomal_uL24"/>
</dbReference>
<dbReference type="InterPro" id="IPR005824">
    <property type="entry name" value="KOW"/>
</dbReference>
<evidence type="ECO:0000256" key="6">
    <source>
        <dbReference type="RuleBase" id="RU003477"/>
    </source>
</evidence>
<dbReference type="GO" id="GO:0019843">
    <property type="term" value="F:rRNA binding"/>
    <property type="evidence" value="ECO:0007669"/>
    <property type="project" value="UniProtKB-UniRule"/>
</dbReference>
<dbReference type="InterPro" id="IPR057264">
    <property type="entry name" value="Ribosomal_uL24_C"/>
</dbReference>
<accession>A0A1F5VJ96</accession>
<dbReference type="PROSITE" id="PS01108">
    <property type="entry name" value="RIBOSOMAL_L24"/>
    <property type="match status" value="1"/>
</dbReference>
<evidence type="ECO:0000256" key="1">
    <source>
        <dbReference type="ARBA" id="ARBA00010618"/>
    </source>
</evidence>
<dbReference type="CDD" id="cd06089">
    <property type="entry name" value="KOW_RPL26"/>
    <property type="match status" value="1"/>
</dbReference>